<comment type="caution">
    <text evidence="2">The sequence shown here is derived from an EMBL/GenBank/DDBJ whole genome shotgun (WGS) entry which is preliminary data.</text>
</comment>
<proteinExistence type="predicted"/>
<reference evidence="3 5" key="2">
    <citation type="submission" date="2019-07" db="EMBL/GenBank/DDBJ databases">
        <title>Tepidimonas ignava SPS-1037 draft genome.</title>
        <authorList>
            <person name="Da Costa M.S."/>
            <person name="Froufe H.J.C."/>
            <person name="Egas C."/>
            <person name="Albuquerque L."/>
        </authorList>
    </citation>
    <scope>NUCLEOTIDE SEQUENCE [LARGE SCALE GENOMIC DNA]</scope>
    <source>
        <strain evidence="3 5">SPS-1037</strain>
    </source>
</reference>
<dbReference type="GO" id="GO:0016757">
    <property type="term" value="F:glycosyltransferase activity"/>
    <property type="evidence" value="ECO:0007669"/>
    <property type="project" value="UniProtKB-KW"/>
</dbReference>
<reference evidence="2 4" key="1">
    <citation type="submission" date="2019-03" db="EMBL/GenBank/DDBJ databases">
        <title>Genomic Encyclopedia of Type Strains, Phase IV (KMG-IV): sequencing the most valuable type-strain genomes for metagenomic binning, comparative biology and taxonomic classification.</title>
        <authorList>
            <person name="Goeker M."/>
        </authorList>
    </citation>
    <scope>NUCLEOTIDE SEQUENCE [LARGE SCALE GENOMIC DNA]</scope>
    <source>
        <strain evidence="2 4">DSM 12034</strain>
    </source>
</reference>
<accession>A0A4R3L4V2</accession>
<dbReference type="Proteomes" id="UP000315577">
    <property type="component" value="Unassembled WGS sequence"/>
</dbReference>
<protein>
    <submittedName>
        <fullName evidence="2">Dolichyl-phosphate-mannose-protein mannosyltransferase</fullName>
    </submittedName>
    <submittedName>
        <fullName evidence="3">Lipopolysaccharide core galacturonosyltransferase RgtC</fullName>
        <ecNumber evidence="3">2.4.1.-</ecNumber>
    </submittedName>
</protein>
<name>A0A4R3L4V2_9BURK</name>
<keyword evidence="1" id="KW-0472">Membrane</keyword>
<evidence type="ECO:0000313" key="3">
    <source>
        <dbReference type="EMBL" id="TSE24139.1"/>
    </source>
</evidence>
<feature type="transmembrane region" description="Helical" evidence="1">
    <location>
        <begin position="361"/>
        <end position="381"/>
    </location>
</feature>
<evidence type="ECO:0000313" key="5">
    <source>
        <dbReference type="Proteomes" id="UP000315577"/>
    </source>
</evidence>
<dbReference type="Proteomes" id="UP000295536">
    <property type="component" value="Unassembled WGS sequence"/>
</dbReference>
<keyword evidence="1" id="KW-1133">Transmembrane helix</keyword>
<feature type="transmembrane region" description="Helical" evidence="1">
    <location>
        <begin position="210"/>
        <end position="228"/>
    </location>
</feature>
<keyword evidence="5" id="KW-1185">Reference proteome</keyword>
<feature type="transmembrane region" description="Helical" evidence="1">
    <location>
        <begin position="157"/>
        <end position="172"/>
    </location>
</feature>
<evidence type="ECO:0000313" key="2">
    <source>
        <dbReference type="EMBL" id="TCS93985.1"/>
    </source>
</evidence>
<feature type="transmembrane region" description="Helical" evidence="1">
    <location>
        <begin position="330"/>
        <end position="349"/>
    </location>
</feature>
<keyword evidence="1" id="KW-0812">Transmembrane</keyword>
<dbReference type="AlphaFoldDB" id="A0A4R3L4V2"/>
<dbReference type="RefSeq" id="WP_132963647.1">
    <property type="nucleotide sequence ID" value="NZ_SMAH01000022.1"/>
</dbReference>
<feature type="transmembrane region" description="Helical" evidence="1">
    <location>
        <begin position="299"/>
        <end position="324"/>
    </location>
</feature>
<keyword evidence="2" id="KW-0808">Transferase</keyword>
<gene>
    <name evidence="3" type="primary">rgtC</name>
    <name evidence="2" type="ORF">EDC36_12215</name>
    <name evidence="3" type="ORF">Tigna_00140</name>
</gene>
<feature type="transmembrane region" description="Helical" evidence="1">
    <location>
        <begin position="101"/>
        <end position="118"/>
    </location>
</feature>
<evidence type="ECO:0000256" key="1">
    <source>
        <dbReference type="SAM" id="Phobius"/>
    </source>
</evidence>
<feature type="transmembrane region" description="Helical" evidence="1">
    <location>
        <begin position="248"/>
        <end position="278"/>
    </location>
</feature>
<sequence>MRPAHVPRAWIVLALLYAAWAIGRAWSTPALEFDEAEQVLHQQWWLAGYGPQPPLFEWVLWGLRQATGMSVLAALWLLKAVALWGVGVAVAWFVAQQGTRAAAGAVAAWTLTLPLLLWDAPRTLTHSLLATVCVAAVVGLSAPLLHRPAQPLSRRRWFGLGLFVGAALLSKYNTALALAGWLAVLLAALVHGLPAVAARWQAVQQHARGLPWAVVGMAPVGVHAAWLIDAWPEIQATLGAKMQGEGGHWGQGFVALAVAWLANLALPLALLGAAGWLGSAGRVAPTDAPDAAGRPVRPWLRWALLYAAVVAGAMAALVLVGALHQVKERWVLPLTPPLLALTVMAAAQWRVDWVRLQRWSVALIAMALCLLVIRPWVLAWLDRPANSRWPVRDATTWLGDLLPPNATVVADPIQLAGALAAYGPEGWTVVYPHSATAVLRQVQACTVWSVTAHHPPAAPPLPHVWAPVAAPKTVTLPMRPAGRTPAVLTLYAQPWQRTDAACPAAGTVYDRTP</sequence>
<dbReference type="EC" id="2.4.1.-" evidence="3"/>
<dbReference type="OrthoDB" id="9153955at2"/>
<feature type="transmembrane region" description="Helical" evidence="1">
    <location>
        <begin position="124"/>
        <end position="145"/>
    </location>
</feature>
<keyword evidence="2" id="KW-0328">Glycosyltransferase</keyword>
<dbReference type="EMBL" id="SMAH01000022">
    <property type="protein sequence ID" value="TCS93985.1"/>
    <property type="molecule type" value="Genomic_DNA"/>
</dbReference>
<evidence type="ECO:0000313" key="4">
    <source>
        <dbReference type="Proteomes" id="UP000295536"/>
    </source>
</evidence>
<feature type="transmembrane region" description="Helical" evidence="1">
    <location>
        <begin position="71"/>
        <end position="94"/>
    </location>
</feature>
<dbReference type="EMBL" id="VJNC01000001">
    <property type="protein sequence ID" value="TSE24139.1"/>
    <property type="molecule type" value="Genomic_DNA"/>
</dbReference>
<organism evidence="2 4">
    <name type="scientific">Tepidimonas ignava</name>
    <dbReference type="NCBI Taxonomy" id="114249"/>
    <lineage>
        <taxon>Bacteria</taxon>
        <taxon>Pseudomonadati</taxon>
        <taxon>Pseudomonadota</taxon>
        <taxon>Betaproteobacteria</taxon>
        <taxon>Burkholderiales</taxon>
        <taxon>Tepidimonas</taxon>
    </lineage>
</organism>